<dbReference type="Proteomes" id="UP000095286">
    <property type="component" value="Unplaced"/>
</dbReference>
<sequence>MANLGTMKKLFIAAGVAGSAVGGTVVAGTQDKAFRQKVECTIPQSKLLFNALAGDSKSIVENKPTLPHPPLIQAKKVSKEIVPQPKQAVLQDEDVVVQKAVEVTPIEVNPVKTVSKVDAGELYELENCKLQKKLIDALDNAQQKVQQATSSTFFTIQKMKNHTNALKAAIDNGVNADWDTVTFAMKEVKDHQKLDKSYESDALNCIASLEQIIDQGKANPETASNPLILNCLETVNKMKSEMNRAKILVNTEKNEIYVLDNYKNLIEKSRQAFWDEVHAVAPSADLSASGNTLTEKELNSLLVHAHLKNETLRNRLIEQQLREQKNVVAALEEQKIADRVMLKKELDMKIAEIERSNSLGQQAQIAKLRSDFEKGLATRLEREKLVHSDHLEKVIRTQKQIYDIEHSEKVYEAIMAERSKHGEEFELAISQLEGIEHALDKRAVLDIQNRKAKQSWISCQNLLESIQFGIKSGESLDARRKPLQKEIDVIKNSGKGDIFMETVLKTFTQEALEKGVYTSQDLKNRFNQIYDVSRKVAKIDENGGSIFKYLSSYVQSFFMFDLGREYSSKEKIDLNNPNTFDILERARYFVNKGDFETAIKITQLLSGEPRAIASSWIKDTQTFLETHLLAQLLAARSVVISACSVY</sequence>
<organism evidence="1 2">
    <name type="scientific">Rhabditophanes sp. KR3021</name>
    <dbReference type="NCBI Taxonomy" id="114890"/>
    <lineage>
        <taxon>Eukaryota</taxon>
        <taxon>Metazoa</taxon>
        <taxon>Ecdysozoa</taxon>
        <taxon>Nematoda</taxon>
        <taxon>Chromadorea</taxon>
        <taxon>Rhabditida</taxon>
        <taxon>Tylenchina</taxon>
        <taxon>Panagrolaimomorpha</taxon>
        <taxon>Strongyloidoidea</taxon>
        <taxon>Alloionematidae</taxon>
        <taxon>Rhabditophanes</taxon>
    </lineage>
</organism>
<name>A0AC35TT46_9BILA</name>
<dbReference type="WBParaSite" id="RSKR_0000374500.1">
    <property type="protein sequence ID" value="RSKR_0000374500.1"/>
    <property type="gene ID" value="RSKR_0000374500"/>
</dbReference>
<evidence type="ECO:0000313" key="1">
    <source>
        <dbReference type="Proteomes" id="UP000095286"/>
    </source>
</evidence>
<proteinExistence type="predicted"/>
<protein>
    <submittedName>
        <fullName evidence="2">MICOS complex subunit MIC60</fullName>
    </submittedName>
</protein>
<evidence type="ECO:0000313" key="2">
    <source>
        <dbReference type="WBParaSite" id="RSKR_0000374500.1"/>
    </source>
</evidence>
<reference evidence="2" key="1">
    <citation type="submission" date="2016-11" db="UniProtKB">
        <authorList>
            <consortium name="WormBaseParasite"/>
        </authorList>
    </citation>
    <scope>IDENTIFICATION</scope>
    <source>
        <strain evidence="2">KR3021</strain>
    </source>
</reference>
<accession>A0AC35TT46</accession>